<accession>A0A6S7KUI8</accession>
<evidence type="ECO:0000256" key="1">
    <source>
        <dbReference type="SAM" id="Coils"/>
    </source>
</evidence>
<keyword evidence="1" id="KW-0175">Coiled coil</keyword>
<dbReference type="AlphaFoldDB" id="A0A6S7KUI8"/>
<organism evidence="3 4">
    <name type="scientific">Paramuricea clavata</name>
    <name type="common">Red gorgonian</name>
    <name type="synonym">Violescent sea-whip</name>
    <dbReference type="NCBI Taxonomy" id="317549"/>
    <lineage>
        <taxon>Eukaryota</taxon>
        <taxon>Metazoa</taxon>
        <taxon>Cnidaria</taxon>
        <taxon>Anthozoa</taxon>
        <taxon>Octocorallia</taxon>
        <taxon>Malacalcyonacea</taxon>
        <taxon>Plexauridae</taxon>
        <taxon>Paramuricea</taxon>
    </lineage>
</organism>
<keyword evidence="4" id="KW-1185">Reference proteome</keyword>
<proteinExistence type="predicted"/>
<feature type="coiled-coil region" evidence="1">
    <location>
        <begin position="57"/>
        <end position="84"/>
    </location>
</feature>
<comment type="caution">
    <text evidence="3">The sequence shown here is derived from an EMBL/GenBank/DDBJ whole genome shotgun (WGS) entry which is preliminary data.</text>
</comment>
<feature type="region of interest" description="Disordered" evidence="2">
    <location>
        <begin position="179"/>
        <end position="226"/>
    </location>
</feature>
<feature type="non-terminal residue" evidence="3">
    <location>
        <position position="226"/>
    </location>
</feature>
<evidence type="ECO:0000256" key="2">
    <source>
        <dbReference type="SAM" id="MobiDB-lite"/>
    </source>
</evidence>
<feature type="compositionally biased region" description="Polar residues" evidence="2">
    <location>
        <begin position="207"/>
        <end position="217"/>
    </location>
</feature>
<dbReference type="Proteomes" id="UP001152795">
    <property type="component" value="Unassembled WGS sequence"/>
</dbReference>
<dbReference type="EMBL" id="CACRXK020041884">
    <property type="protein sequence ID" value="CAB4045780.1"/>
    <property type="molecule type" value="Genomic_DNA"/>
</dbReference>
<evidence type="ECO:0000313" key="4">
    <source>
        <dbReference type="Proteomes" id="UP001152795"/>
    </source>
</evidence>
<sequence>MMENVDELDGNSQLNLPSVNISRTSDYATNEIGGESSDNSTLVEMLTEIKRLMDENHQSYHADIQQILEENNNLKQRVKETEFQTADTQTRLVDFETRLITVEDSVAGLGKVLTELRPALNESFVEKLNKRTDEIRDESRRYFVENFSKLLSALESLEKHVEYIEVDLQFLIEESNKRGAGVERRKQSTPISLIPREDKFDDGVQSDGKNSLGNSNLSKRKLPTSP</sequence>
<name>A0A6S7KUI8_PARCT</name>
<gene>
    <name evidence="3" type="ORF">PACLA_8A073491</name>
</gene>
<reference evidence="3" key="1">
    <citation type="submission" date="2020-04" db="EMBL/GenBank/DDBJ databases">
        <authorList>
            <person name="Alioto T."/>
            <person name="Alioto T."/>
            <person name="Gomez Garrido J."/>
        </authorList>
    </citation>
    <scope>NUCLEOTIDE SEQUENCE</scope>
    <source>
        <strain evidence="3">A484AB</strain>
    </source>
</reference>
<evidence type="ECO:0000313" key="3">
    <source>
        <dbReference type="EMBL" id="CAB4045780.1"/>
    </source>
</evidence>
<protein>
    <submittedName>
        <fullName evidence="3">Uncharacterized protein</fullName>
    </submittedName>
</protein>